<organism evidence="2 3">
    <name type="scientific">Acinetobacter towneri</name>
    <dbReference type="NCBI Taxonomy" id="202956"/>
    <lineage>
        <taxon>Bacteria</taxon>
        <taxon>Pseudomonadati</taxon>
        <taxon>Pseudomonadota</taxon>
        <taxon>Gammaproteobacteria</taxon>
        <taxon>Moraxellales</taxon>
        <taxon>Moraxellaceae</taxon>
        <taxon>Acinetobacter</taxon>
    </lineage>
</organism>
<dbReference type="EMBL" id="MKQS01000007">
    <property type="protein sequence ID" value="OFE43891.1"/>
    <property type="molecule type" value="Genomic_DNA"/>
</dbReference>
<proteinExistence type="predicted"/>
<evidence type="ECO:0000313" key="2">
    <source>
        <dbReference type="EMBL" id="OFE43891.1"/>
    </source>
</evidence>
<reference evidence="2 3" key="1">
    <citation type="submission" date="2016-10" db="EMBL/GenBank/DDBJ databases">
        <title>Genome of airborne Acinetobacter sp. 5-2Ac02 in the hospital environment: Species near to Acinetobacter towneri.</title>
        <authorList>
            <person name="Barbosa B."/>
            <person name="Fernandez-Garcia L."/>
            <person name="Gato E."/>
            <person name="Leao R."/>
            <person name="Albano R."/>
            <person name="Fernandez B."/>
            <person name="Fernandez-Cuenca F."/>
            <person name="Marques E."/>
            <person name="Tomas M."/>
        </authorList>
    </citation>
    <scope>NUCLEOTIDE SEQUENCE [LARGE SCALE GENOMIC DNA]</scope>
    <source>
        <strain evidence="2 3">5-2Ac02</strain>
    </source>
</reference>
<gene>
    <name evidence="2" type="ORF">BJN41_03995</name>
</gene>
<sequence length="243" mass="28676">MKPQQALLYVQQLQQQYPAAFKRNILFYGFIQSKGMLDEWKEFIPWLLACMIFIPISISLALGIQNTTAQYDAFQANALSILAIMLGFMLLLPYVLYQIKHSSASWYQFQQHAPLKIAVLIILQALNFAYFQSTILQGVLFFFCISFSFVRLYKENMFRDHASLEQKYCLTQIRRAAYWSYRQAAKIQFRLYFTNKNSPRFTQLTQQYQHALELHQQIMQAEQALCKSIKHIDLDSYIQEKLE</sequence>
<keyword evidence="1" id="KW-1133">Transmembrane helix</keyword>
<feature type="transmembrane region" description="Helical" evidence="1">
    <location>
        <begin position="117"/>
        <end position="150"/>
    </location>
</feature>
<dbReference type="Proteomes" id="UP000186931">
    <property type="component" value="Unassembled WGS sequence"/>
</dbReference>
<protein>
    <submittedName>
        <fullName evidence="2">Uncharacterized protein</fullName>
    </submittedName>
</protein>
<feature type="transmembrane region" description="Helical" evidence="1">
    <location>
        <begin position="43"/>
        <end position="64"/>
    </location>
</feature>
<comment type="caution">
    <text evidence="2">The sequence shown here is derived from an EMBL/GenBank/DDBJ whole genome shotgun (WGS) entry which is preliminary data.</text>
</comment>
<accession>A0A1E8E2J6</accession>
<dbReference type="AlphaFoldDB" id="A0A1E8E2J6"/>
<dbReference type="RefSeq" id="WP_019836755.1">
    <property type="nucleotide sequence ID" value="NZ_CP183897.1"/>
</dbReference>
<name>A0A1E8E2J6_9GAMM</name>
<keyword evidence="1" id="KW-0472">Membrane</keyword>
<evidence type="ECO:0000256" key="1">
    <source>
        <dbReference type="SAM" id="Phobius"/>
    </source>
</evidence>
<keyword evidence="1" id="KW-0812">Transmembrane</keyword>
<evidence type="ECO:0000313" key="3">
    <source>
        <dbReference type="Proteomes" id="UP000186931"/>
    </source>
</evidence>
<feature type="transmembrane region" description="Helical" evidence="1">
    <location>
        <begin position="76"/>
        <end position="97"/>
    </location>
</feature>